<feature type="chain" id="PRO_5046950264" description="Lipoprotein" evidence="1">
    <location>
        <begin position="21"/>
        <end position="156"/>
    </location>
</feature>
<name>A0ABW0LR22_9BACL</name>
<proteinExistence type="predicted"/>
<organism evidence="2 3">
    <name type="scientific">Cohnella suwonensis</name>
    <dbReference type="NCBI Taxonomy" id="696072"/>
    <lineage>
        <taxon>Bacteria</taxon>
        <taxon>Bacillati</taxon>
        <taxon>Bacillota</taxon>
        <taxon>Bacilli</taxon>
        <taxon>Bacillales</taxon>
        <taxon>Paenibacillaceae</taxon>
        <taxon>Cohnella</taxon>
    </lineage>
</organism>
<reference evidence="3" key="1">
    <citation type="journal article" date="2019" name="Int. J. Syst. Evol. Microbiol.">
        <title>The Global Catalogue of Microorganisms (GCM) 10K type strain sequencing project: providing services to taxonomists for standard genome sequencing and annotation.</title>
        <authorList>
            <consortium name="The Broad Institute Genomics Platform"/>
            <consortium name="The Broad Institute Genome Sequencing Center for Infectious Disease"/>
            <person name="Wu L."/>
            <person name="Ma J."/>
        </authorList>
    </citation>
    <scope>NUCLEOTIDE SEQUENCE [LARGE SCALE GENOMIC DNA]</scope>
    <source>
        <strain evidence="3">CCUG 57113</strain>
    </source>
</reference>
<gene>
    <name evidence="2" type="ORF">ACFPPD_00900</name>
</gene>
<keyword evidence="1" id="KW-0732">Signal</keyword>
<sequence>MLKKQSLAVILVILGCISLAGCGNGSNNSSEGDQSTIEYKVSEDGGNISLSAEDALPEGFPKEIPIIEGSFSQVALSSDSSMTVSYDVKKSFKEVLKVYKDYYKSAGYTDMQEILIDDSYSGTGVRDGKQLLVTLSVVTDDPNLTSVSLTYQDEVK</sequence>
<feature type="signal peptide" evidence="1">
    <location>
        <begin position="1"/>
        <end position="20"/>
    </location>
</feature>
<keyword evidence="3" id="KW-1185">Reference proteome</keyword>
<dbReference type="EMBL" id="JBHSMH010000002">
    <property type="protein sequence ID" value="MFC5467257.1"/>
    <property type="molecule type" value="Genomic_DNA"/>
</dbReference>
<dbReference type="Proteomes" id="UP001596105">
    <property type="component" value="Unassembled WGS sequence"/>
</dbReference>
<evidence type="ECO:0000256" key="1">
    <source>
        <dbReference type="SAM" id="SignalP"/>
    </source>
</evidence>
<evidence type="ECO:0000313" key="2">
    <source>
        <dbReference type="EMBL" id="MFC5467257.1"/>
    </source>
</evidence>
<evidence type="ECO:0008006" key="4">
    <source>
        <dbReference type="Google" id="ProtNLM"/>
    </source>
</evidence>
<comment type="caution">
    <text evidence="2">The sequence shown here is derived from an EMBL/GenBank/DDBJ whole genome shotgun (WGS) entry which is preliminary data.</text>
</comment>
<evidence type="ECO:0000313" key="3">
    <source>
        <dbReference type="Proteomes" id="UP001596105"/>
    </source>
</evidence>
<protein>
    <recommendedName>
        <fullName evidence="4">Lipoprotein</fullName>
    </recommendedName>
</protein>
<dbReference type="PROSITE" id="PS51257">
    <property type="entry name" value="PROKAR_LIPOPROTEIN"/>
    <property type="match status" value="1"/>
</dbReference>
<accession>A0ABW0LR22</accession>
<dbReference type="RefSeq" id="WP_209751617.1">
    <property type="nucleotide sequence ID" value="NZ_JBHSMH010000002.1"/>
</dbReference>